<accession>A0ABX8AA55</accession>
<evidence type="ECO:0000313" key="2">
    <source>
        <dbReference type="EMBL" id="QUS40649.1"/>
    </source>
</evidence>
<feature type="transmembrane region" description="Helical" evidence="1">
    <location>
        <begin position="6"/>
        <end position="28"/>
    </location>
</feature>
<reference evidence="2 3" key="1">
    <citation type="submission" date="2019-02" db="EMBL/GenBank/DDBJ databases">
        <title>Emended description of the genus Rhodopseudomonas and description of Rhodopseudomonas albus sp. nov., a non-phototrophic, heavy-metal-tolerant bacterium isolated from garden soil.</title>
        <authorList>
            <person name="Bao Z."/>
            <person name="Cao W.W."/>
            <person name="Sato Y."/>
            <person name="Nishizawa T."/>
            <person name="Zhao J."/>
            <person name="Guo Y."/>
            <person name="Ohta H."/>
        </authorList>
    </citation>
    <scope>NUCLEOTIDE SEQUENCE [LARGE SCALE GENOMIC DNA]</scope>
    <source>
        <strain evidence="2 3">SK50-23</strain>
    </source>
</reference>
<protein>
    <submittedName>
        <fullName evidence="2">Uncharacterized protein</fullName>
    </submittedName>
</protein>
<keyword evidence="1" id="KW-0472">Membrane</keyword>
<dbReference type="EMBL" id="CP036498">
    <property type="protein sequence ID" value="QUS40649.1"/>
    <property type="molecule type" value="Genomic_DNA"/>
</dbReference>
<dbReference type="RefSeq" id="WP_211909235.1">
    <property type="nucleotide sequence ID" value="NZ_CP036498.1"/>
</dbReference>
<evidence type="ECO:0000256" key="1">
    <source>
        <dbReference type="SAM" id="Phobius"/>
    </source>
</evidence>
<organism evidence="2 3">
    <name type="scientific">Tardiphaga alba</name>
    <dbReference type="NCBI Taxonomy" id="340268"/>
    <lineage>
        <taxon>Bacteria</taxon>
        <taxon>Pseudomonadati</taxon>
        <taxon>Pseudomonadota</taxon>
        <taxon>Alphaproteobacteria</taxon>
        <taxon>Hyphomicrobiales</taxon>
        <taxon>Nitrobacteraceae</taxon>
        <taxon>Tardiphaga</taxon>
    </lineage>
</organism>
<proteinExistence type="predicted"/>
<keyword evidence="1" id="KW-1133">Transmembrane helix</keyword>
<sequence>MILDISHLTLFFMATVCALAMAFVWMFCEFERRFGRRVSAAALARFGHQIDGKPDRDRSRRD</sequence>
<keyword evidence="3" id="KW-1185">Reference proteome</keyword>
<gene>
    <name evidence="2" type="ORF">RPMA_18790</name>
</gene>
<dbReference type="Proteomes" id="UP000682843">
    <property type="component" value="Chromosome"/>
</dbReference>
<keyword evidence="1" id="KW-0812">Transmembrane</keyword>
<evidence type="ECO:0000313" key="3">
    <source>
        <dbReference type="Proteomes" id="UP000682843"/>
    </source>
</evidence>
<name>A0ABX8AA55_9BRAD</name>